<comment type="caution">
    <text evidence="1">The sequence shown here is derived from an EMBL/GenBank/DDBJ whole genome shotgun (WGS) entry which is preliminary data.</text>
</comment>
<keyword evidence="2" id="KW-1185">Reference proteome</keyword>
<dbReference type="Proteomes" id="UP000011650">
    <property type="component" value="Unassembled WGS sequence"/>
</dbReference>
<organism evidence="1 2">
    <name type="scientific">Halorubrum lipolyticum DSM 21995</name>
    <dbReference type="NCBI Taxonomy" id="1227482"/>
    <lineage>
        <taxon>Archaea</taxon>
        <taxon>Methanobacteriati</taxon>
        <taxon>Methanobacteriota</taxon>
        <taxon>Stenosarchaea group</taxon>
        <taxon>Halobacteria</taxon>
        <taxon>Halobacteriales</taxon>
        <taxon>Haloferacaceae</taxon>
        <taxon>Halorubrum</taxon>
    </lineage>
</organism>
<reference evidence="1 2" key="1">
    <citation type="journal article" date="2014" name="PLoS Genet.">
        <title>Phylogenetically driven sequencing of extremely halophilic archaea reveals strategies for static and dynamic osmo-response.</title>
        <authorList>
            <person name="Becker E.A."/>
            <person name="Seitzer P.M."/>
            <person name="Tritt A."/>
            <person name="Larsen D."/>
            <person name="Krusor M."/>
            <person name="Yao A.I."/>
            <person name="Wu D."/>
            <person name="Madern D."/>
            <person name="Eisen J.A."/>
            <person name="Darling A.E."/>
            <person name="Facciotti M.T."/>
        </authorList>
    </citation>
    <scope>NUCLEOTIDE SEQUENCE [LARGE SCALE GENOMIC DNA]</scope>
    <source>
        <strain evidence="1 2">DSM 21995</strain>
    </source>
</reference>
<name>M0P0M0_9EURY</name>
<gene>
    <name evidence="1" type="ORF">C469_03550</name>
</gene>
<evidence type="ECO:0000313" key="1">
    <source>
        <dbReference type="EMBL" id="EMA63064.1"/>
    </source>
</evidence>
<dbReference type="STRING" id="1227482.C469_03550"/>
<dbReference type="EMBL" id="AOJG01000009">
    <property type="protein sequence ID" value="EMA63064.1"/>
    <property type="molecule type" value="Genomic_DNA"/>
</dbReference>
<evidence type="ECO:0000313" key="2">
    <source>
        <dbReference type="Proteomes" id="UP000011650"/>
    </source>
</evidence>
<protein>
    <submittedName>
        <fullName evidence="1">Uncharacterized protein</fullName>
    </submittedName>
</protein>
<proteinExistence type="predicted"/>
<dbReference type="PATRIC" id="fig|1227482.3.peg.711"/>
<dbReference type="AlphaFoldDB" id="M0P0M0"/>
<sequence length="307" mass="35676">MISRLREAEAEIERRFDADIDLVSKVRHNLHVRNTNLPLYERLLDRVDPEVAIVVVSYGRETFIEACKRKEIPVVELQHGVIYDTHFGYAYPEDETKVMFPDYVLTWGEFWNENLRFPIPDERVISVGYPYLEDRLNQYDDVEPAKQLLFISQGTIGRELSQFALKVHEDDRIEHEVVYKLHPGEYDRWEDEYPWLAESDMRVIDESEPPLYRLFAESSAQVGVGSTAVYEGLCFDLETFVFEADGADVLQPLVEDGAASMIEDVDDLAGQMGSVDTSQFDRERFFKSDSVANILEELERIHDEHRK</sequence>
<dbReference type="SUPFAM" id="SSF53756">
    <property type="entry name" value="UDP-Glycosyltransferase/glycogen phosphorylase"/>
    <property type="match status" value="1"/>
</dbReference>
<accession>M0P0M0</accession>